<dbReference type="PANTHER" id="PTHR33933">
    <property type="entry name" value="NUCLEOTIDYLTRANSFERASE"/>
    <property type="match status" value="1"/>
</dbReference>
<evidence type="ECO:0000259" key="1">
    <source>
        <dbReference type="Pfam" id="PF18765"/>
    </source>
</evidence>
<dbReference type="AlphaFoldDB" id="A0A554LLH3"/>
<comment type="caution">
    <text evidence="2">The sequence shown here is derived from an EMBL/GenBank/DDBJ whole genome shotgun (WGS) entry which is preliminary data.</text>
</comment>
<sequence length="112" mass="12986">MKSPKVNPELKSITDQIVKGYKPEKIILFGSFTMGKPNKNSDYDLFIIKNTREKFFDRMTTVRKKIVNYPSRGVDIMVYTPQELQTPNYFIETVLSKGKTLYEKNPSLSGRN</sequence>
<organism evidence="2 3">
    <name type="scientific">Candidatus Berkelbacteria bacterium Licking1014_7</name>
    <dbReference type="NCBI Taxonomy" id="2017147"/>
    <lineage>
        <taxon>Bacteria</taxon>
        <taxon>Candidatus Berkelbacteria</taxon>
    </lineage>
</organism>
<dbReference type="EMBL" id="VMGK01000001">
    <property type="protein sequence ID" value="TSC93489.1"/>
    <property type="molecule type" value="Genomic_DNA"/>
</dbReference>
<dbReference type="PANTHER" id="PTHR33933:SF1">
    <property type="entry name" value="PROTEIN ADENYLYLTRANSFERASE MNTA-RELATED"/>
    <property type="match status" value="1"/>
</dbReference>
<evidence type="ECO:0000313" key="3">
    <source>
        <dbReference type="Proteomes" id="UP000315689"/>
    </source>
</evidence>
<dbReference type="Pfam" id="PF18765">
    <property type="entry name" value="Polbeta"/>
    <property type="match status" value="1"/>
</dbReference>
<reference evidence="2 3" key="1">
    <citation type="submission" date="2017-07" db="EMBL/GenBank/DDBJ databases">
        <title>Mechanisms for carbon and nitrogen cycling indicate functional differentiation within the Candidate Phyla Radiation.</title>
        <authorList>
            <person name="Danczak R.E."/>
            <person name="Johnston M.D."/>
            <person name="Kenah C."/>
            <person name="Slattery M."/>
            <person name="Wrighton K.C."/>
            <person name="Wilkins M.J."/>
        </authorList>
    </citation>
    <scope>NUCLEOTIDE SEQUENCE [LARGE SCALE GENOMIC DNA]</scope>
    <source>
        <strain evidence="2">Licking1014_7</strain>
    </source>
</reference>
<dbReference type="InterPro" id="IPR043519">
    <property type="entry name" value="NT_sf"/>
</dbReference>
<accession>A0A554LLH3</accession>
<proteinExistence type="predicted"/>
<dbReference type="CDD" id="cd05403">
    <property type="entry name" value="NT_KNTase_like"/>
    <property type="match status" value="1"/>
</dbReference>
<dbReference type="Proteomes" id="UP000315689">
    <property type="component" value="Unassembled WGS sequence"/>
</dbReference>
<dbReference type="InterPro" id="IPR041633">
    <property type="entry name" value="Polbeta"/>
</dbReference>
<gene>
    <name evidence="2" type="ORF">CEN89_26</name>
</gene>
<name>A0A554LLH3_9BACT</name>
<dbReference type="Gene3D" id="3.30.460.10">
    <property type="entry name" value="Beta Polymerase, domain 2"/>
    <property type="match status" value="1"/>
</dbReference>
<dbReference type="SUPFAM" id="SSF81301">
    <property type="entry name" value="Nucleotidyltransferase"/>
    <property type="match status" value="1"/>
</dbReference>
<evidence type="ECO:0000313" key="2">
    <source>
        <dbReference type="EMBL" id="TSC93489.1"/>
    </source>
</evidence>
<feature type="domain" description="Polymerase beta nucleotidyltransferase" evidence="1">
    <location>
        <begin position="16"/>
        <end position="106"/>
    </location>
</feature>
<dbReference type="InterPro" id="IPR052548">
    <property type="entry name" value="Type_VII_TA_antitoxin"/>
</dbReference>
<protein>
    <submittedName>
        <fullName evidence="2">DNA polymerase beta domain-containing protein</fullName>
    </submittedName>
</protein>